<dbReference type="GO" id="GO:0050660">
    <property type="term" value="F:flavin adenine dinucleotide binding"/>
    <property type="evidence" value="ECO:0007669"/>
    <property type="project" value="InterPro"/>
</dbReference>
<dbReference type="InterPro" id="IPR016156">
    <property type="entry name" value="FAD/NAD-linked_Rdtase_dimer_sf"/>
</dbReference>
<dbReference type="PANTHER" id="PTHR43755">
    <property type="match status" value="1"/>
</dbReference>
<evidence type="ECO:0000259" key="5">
    <source>
        <dbReference type="Pfam" id="PF21706"/>
    </source>
</evidence>
<organism evidence="6 7">
    <name type="scientific">Hyphomonas johnsonii MHS-2</name>
    <dbReference type="NCBI Taxonomy" id="1280950"/>
    <lineage>
        <taxon>Bacteria</taxon>
        <taxon>Pseudomonadati</taxon>
        <taxon>Pseudomonadota</taxon>
        <taxon>Alphaproteobacteria</taxon>
        <taxon>Hyphomonadales</taxon>
        <taxon>Hyphomonadaceae</taxon>
        <taxon>Hyphomonas</taxon>
    </lineage>
</organism>
<dbReference type="InterPro" id="IPR023753">
    <property type="entry name" value="FAD/NAD-binding_dom"/>
</dbReference>
<dbReference type="InterPro" id="IPR049386">
    <property type="entry name" value="FCSD_central"/>
</dbReference>
<dbReference type="FunFam" id="3.50.50.60:FF:000234">
    <property type="entry name" value="Flavocytochrome C sulfide dehydrogenase"/>
    <property type="match status" value="1"/>
</dbReference>
<keyword evidence="7" id="KW-1185">Reference proteome</keyword>
<dbReference type="eggNOG" id="COG0446">
    <property type="taxonomic scope" value="Bacteria"/>
</dbReference>
<dbReference type="Pfam" id="PF07992">
    <property type="entry name" value="Pyr_redox_2"/>
    <property type="match status" value="1"/>
</dbReference>
<dbReference type="Gene3D" id="3.50.50.60">
    <property type="entry name" value="FAD/NAD(P)-binding domain"/>
    <property type="match status" value="2"/>
</dbReference>
<dbReference type="InterPro" id="IPR036188">
    <property type="entry name" value="FAD/NAD-bd_sf"/>
</dbReference>
<feature type="domain" description="Flavocytochrome c sulphide dehydrogenase flavin-binding" evidence="4">
    <location>
        <begin position="361"/>
        <end position="427"/>
    </location>
</feature>
<dbReference type="RefSeq" id="WP_084141344.1">
    <property type="nucleotide sequence ID" value="NZ_ARYK01000001.1"/>
</dbReference>
<dbReference type="EMBL" id="ARYK01000001">
    <property type="protein sequence ID" value="KCZ94122.1"/>
    <property type="molecule type" value="Genomic_DNA"/>
</dbReference>
<dbReference type="OrthoDB" id="9805710at2"/>
<evidence type="ECO:0000256" key="1">
    <source>
        <dbReference type="ARBA" id="ARBA00022630"/>
    </source>
</evidence>
<dbReference type="GO" id="GO:0016491">
    <property type="term" value="F:oxidoreductase activity"/>
    <property type="evidence" value="ECO:0007669"/>
    <property type="project" value="InterPro"/>
</dbReference>
<gene>
    <name evidence="6" type="ORF">HJO_02065</name>
</gene>
<dbReference type="InterPro" id="IPR015323">
    <property type="entry name" value="FlavoCytC_S_DH_flav-bd"/>
</dbReference>
<dbReference type="InterPro" id="IPR037092">
    <property type="entry name" value="FlavoCytC_S_DH_flav-bd_sf"/>
</dbReference>
<protein>
    <submittedName>
        <fullName evidence="6">Putative sulfide dehydrogenase, flavoprotein subunit</fullName>
    </submittedName>
</protein>
<dbReference type="STRING" id="1280950.HJO_02065"/>
<comment type="caution">
    <text evidence="6">The sequence shown here is derived from an EMBL/GenBank/DDBJ whole genome shotgun (WGS) entry which is preliminary data.</text>
</comment>
<name>A0A059FU50_9PROT</name>
<keyword evidence="1" id="KW-0285">Flavoprotein</keyword>
<reference evidence="6 7" key="1">
    <citation type="journal article" date="2014" name="Antonie Van Leeuwenhoek">
        <title>Hyphomonas beringensis sp. nov. and Hyphomonas chukchiensis sp. nov., isolated from surface seawater of the Bering Sea and Chukchi Sea.</title>
        <authorList>
            <person name="Li C."/>
            <person name="Lai Q."/>
            <person name="Li G."/>
            <person name="Dong C."/>
            <person name="Wang J."/>
            <person name="Liao Y."/>
            <person name="Shao Z."/>
        </authorList>
    </citation>
    <scope>NUCLEOTIDE SEQUENCE [LARGE SCALE GENOMIC DNA]</scope>
    <source>
        <strain evidence="6 7">MHS-2</strain>
    </source>
</reference>
<dbReference type="Pfam" id="PF21706">
    <property type="entry name" value="FCSD_central"/>
    <property type="match status" value="1"/>
</dbReference>
<dbReference type="Proteomes" id="UP000025171">
    <property type="component" value="Unassembled WGS sequence"/>
</dbReference>
<feature type="domain" description="FAD/NAD(P)-binding" evidence="3">
    <location>
        <begin position="38"/>
        <end position="150"/>
    </location>
</feature>
<keyword evidence="2" id="KW-0274">FAD</keyword>
<evidence type="ECO:0000259" key="3">
    <source>
        <dbReference type="Pfam" id="PF07992"/>
    </source>
</evidence>
<feature type="domain" description="Sulfide dehydrogenase [flavocytochrome c] flavoprotein chain central" evidence="5">
    <location>
        <begin position="168"/>
        <end position="283"/>
    </location>
</feature>
<dbReference type="InterPro" id="IPR052541">
    <property type="entry name" value="SQRD"/>
</dbReference>
<evidence type="ECO:0000313" key="6">
    <source>
        <dbReference type="EMBL" id="KCZ94122.1"/>
    </source>
</evidence>
<sequence length="428" mass="45525">MTERVSDTNRRHVLAGLGALAVPFVDFGTQAFAQTRARIVIVGGGFGGATAARSLRRLLPNADITLVEPNPTYTACPFSNLVVGGTRDISAQAFTYAPLVQTGITIIHDRAIEIDASRKEITLGGGASLTYDRLILSPGIDFRWGAIEGYDQSAAKRAPHAWKAGDQTVLLRDQLAAMEDGGLVVMSVPAPPFRCPPGPYERASLIANYLKTRKPRSKLLILDHQDRFSKMPLFKEAWAENYPDHLEWRGASDDGRVSRFDAASLTLSTDFDDIRADVANVIPPQKAGEIADRAGVADATGWCPINATSFESTLQNDIHVIGDATIAAPMPKSAFSANLQAKICAIAVARLVSDMAPEPTILANTCYSFVTPDQAVSISGVYSNALGQFSSIEGAGGLTPVGAMSNVRSAEAAQAEAWFAAITGEAFG</sequence>
<dbReference type="AlphaFoldDB" id="A0A059FU50"/>
<dbReference type="SUPFAM" id="SSF55424">
    <property type="entry name" value="FAD/NAD-linked reductases, dimerisation (C-terminal) domain"/>
    <property type="match status" value="1"/>
</dbReference>
<evidence type="ECO:0000313" key="7">
    <source>
        <dbReference type="Proteomes" id="UP000025171"/>
    </source>
</evidence>
<proteinExistence type="predicted"/>
<dbReference type="Gene3D" id="3.90.760.10">
    <property type="entry name" value="Flavocytochrome c sulphide dehydrogenase, flavin-binding domain"/>
    <property type="match status" value="1"/>
</dbReference>
<accession>A0A059FU50</accession>
<evidence type="ECO:0000256" key="2">
    <source>
        <dbReference type="ARBA" id="ARBA00022827"/>
    </source>
</evidence>
<dbReference type="SUPFAM" id="SSF51905">
    <property type="entry name" value="FAD/NAD(P)-binding domain"/>
    <property type="match status" value="2"/>
</dbReference>
<dbReference type="PATRIC" id="fig|1280950.3.peg.424"/>
<dbReference type="Pfam" id="PF09242">
    <property type="entry name" value="FCSD-flav_bind"/>
    <property type="match status" value="1"/>
</dbReference>
<dbReference type="PANTHER" id="PTHR43755:SF1">
    <property type="entry name" value="FAD-DEPENDENT PYRIDINE NUCLEOTIDE-DISULPHIDE OXIDOREDUCTASE"/>
    <property type="match status" value="1"/>
</dbReference>
<evidence type="ECO:0000259" key="4">
    <source>
        <dbReference type="Pfam" id="PF09242"/>
    </source>
</evidence>